<evidence type="ECO:0000259" key="1">
    <source>
        <dbReference type="Pfam" id="PF11823"/>
    </source>
</evidence>
<dbReference type="RefSeq" id="WP_010965649.1">
    <property type="nucleotide sequence ID" value="NC_003030.1"/>
</dbReference>
<feature type="domain" description="Putative Se/S carrier protein-like" evidence="1">
    <location>
        <begin position="10"/>
        <end position="78"/>
    </location>
</feature>
<dbReference type="AlphaFoldDB" id="Q97GL4"/>
<dbReference type="HOGENOM" id="CLU_167443_2_0_9"/>
<keyword evidence="3" id="KW-1185">Reference proteome</keyword>
<dbReference type="GeneID" id="44998827"/>
<dbReference type="eggNOG" id="ENOG5033A63">
    <property type="taxonomic scope" value="Bacteria"/>
</dbReference>
<dbReference type="KEGG" id="cac:CA_C2352"/>
<dbReference type="STRING" id="272562.CA_C2352"/>
<accession>Q97GL4</accession>
<dbReference type="InterPro" id="IPR021778">
    <property type="entry name" value="Se/S_carrier-like"/>
</dbReference>
<gene>
    <name evidence="2" type="ordered locus">CA_C2352</name>
</gene>
<evidence type="ECO:0000313" key="2">
    <source>
        <dbReference type="EMBL" id="AAK80308.1"/>
    </source>
</evidence>
<dbReference type="PIR" id="A97190">
    <property type="entry name" value="A97190"/>
</dbReference>
<dbReference type="OrthoDB" id="1927520at2"/>
<reference evidence="2 3" key="1">
    <citation type="journal article" date="2001" name="J. Bacteriol.">
        <title>Genome sequence and comparative analysis of the solvent-producing bacterium Clostridium acetobutylicum.</title>
        <authorList>
            <person name="Nolling J."/>
            <person name="Breton G."/>
            <person name="Omelchenko M.V."/>
            <person name="Makarova K.S."/>
            <person name="Zeng Q."/>
            <person name="Gibson R."/>
            <person name="Lee H.M."/>
            <person name="Dubois J."/>
            <person name="Qiu D."/>
            <person name="Hitti J."/>
            <person name="Wolf Y.I."/>
            <person name="Tatusov R.L."/>
            <person name="Sabathe F."/>
            <person name="Doucette-Stamm L."/>
            <person name="Soucaille P."/>
            <person name="Daly M.J."/>
            <person name="Bennett G.N."/>
            <person name="Koonin E.V."/>
            <person name="Smith D.R."/>
        </authorList>
    </citation>
    <scope>NUCLEOTIDE SEQUENCE [LARGE SCALE GENOMIC DNA]</scope>
    <source>
        <strain evidence="3">ATCC 824 / DSM 792 / JCM 1419 / LMG 5710 / VKM B-1787</strain>
    </source>
</reference>
<organism evidence="2 3">
    <name type="scientific">Clostridium acetobutylicum (strain ATCC 824 / DSM 792 / JCM 1419 / IAM 19013 / LMG 5710 / NBRC 13948 / NRRL B-527 / VKM B-1787 / 2291 / W)</name>
    <dbReference type="NCBI Taxonomy" id="272562"/>
    <lineage>
        <taxon>Bacteria</taxon>
        <taxon>Bacillati</taxon>
        <taxon>Bacillota</taxon>
        <taxon>Clostridia</taxon>
        <taxon>Eubacteriales</taxon>
        <taxon>Clostridiaceae</taxon>
        <taxon>Clostridium</taxon>
    </lineage>
</organism>
<proteinExistence type="predicted"/>
<dbReference type="Proteomes" id="UP000000814">
    <property type="component" value="Chromosome"/>
</dbReference>
<dbReference type="PATRIC" id="fig|272562.8.peg.2548"/>
<sequence>MLKTKDLQNEYLVVFKSQNHAIYIYSKLNDKKIKTKIIQTPCSISTSCTHSVRFNEENVDAVITEIKNSSIKIKGIYKIERNGAKKTYKKIQL</sequence>
<protein>
    <recommendedName>
        <fullName evidence="1">Putative Se/S carrier protein-like domain-containing protein</fullName>
    </recommendedName>
</protein>
<evidence type="ECO:0000313" key="3">
    <source>
        <dbReference type="Proteomes" id="UP000000814"/>
    </source>
</evidence>
<dbReference type="Pfam" id="PF11823">
    <property type="entry name" value="Se_S_carrier"/>
    <property type="match status" value="1"/>
</dbReference>
<name>Q97GL4_CLOAB</name>
<dbReference type="EMBL" id="AE001437">
    <property type="protein sequence ID" value="AAK80308.1"/>
    <property type="molecule type" value="Genomic_DNA"/>
</dbReference>